<dbReference type="Pfam" id="PF13246">
    <property type="entry name" value="Cation_ATPase"/>
    <property type="match status" value="1"/>
</dbReference>
<evidence type="ECO:0000256" key="8">
    <source>
        <dbReference type="ARBA" id="ARBA00022989"/>
    </source>
</evidence>
<sequence>MILHTNTTWFTIPQEKVLELLNTSLQYGLTHEEAQKRIQEFGKNVVIQKKAVHPFILFLQQFNQPLVYMLLGAVVITAFLKEWSDSIVIFGVVLVNAIIGYVQESKALQAIASLAKSMVSTANVIRNGEPQLLPAEELTLGDIVVLRAGDRVPADLRLIQVRELQVDESAFTGESIPVQKQTAPLPAQTVLAERTNMAYSSTLVTYGAATGTVVAIGNQTEVGKINQLIASADILATPLTKKITKFSTTLLYVILGLSLVTFAVGILRGYAFIDMFMAVVALAVGAIPEGLPAALTITLAIGVAKLAKKNAIIRKLPAVETLGSTSVICSDKTGTLTENQMTVEKIFADEQFFEVTGVGYEPKGEITSNKKMIHLKENLALHECLLCGLLCNEAKLVTEDGVWKIEGDPTEGAMLTLAEKAELSKTQMQSLYPRIDTIPFESEYQYMATLHQQADGSKIIYLKGSVESILARCQQRLDNKGDIKNFDTQLYHQKANAMANNGLRVLAFAMKKVHQNQESINHEDVAKDLIFLGMQGMIDPPRPETYEAVATCQKAGITVKMITGDHALTALAIAQKIGIVTPSADKEAVLTGKEISQLSDKELENKVKYINVFARVAPSDKLRIVKALQANDAVISMTGDGVNDAPSLRQANIGIAMGITGTDVAKETADMILTDDNFATIKTAVEEGRGVYDNLIKFITWTLPTNLGEGFVIMAAIILGVALPILPIQILWINMTTAILLGLMLAFEPKEKKIMQRKPRKPNEPILSKQLIVKIVVVGIFLCVSSFWLYHHALQDGVNEDTARTLAVNIFVFGEMFYLFNCRSLKDSVFKVGFFSNRFLLLGVILMIFLQLAFTYLPIMNQIFHSAPISLVHWGHIIGASFLIFIIVEIEKMLEIDRKVK</sequence>
<dbReference type="SUPFAM" id="SSF81653">
    <property type="entry name" value="Calcium ATPase, transduction domain A"/>
    <property type="match status" value="1"/>
</dbReference>
<keyword evidence="7" id="KW-1278">Translocase</keyword>
<dbReference type="NCBIfam" id="TIGR01494">
    <property type="entry name" value="ATPase_P-type"/>
    <property type="match status" value="2"/>
</dbReference>
<dbReference type="SFLD" id="SFLDS00003">
    <property type="entry name" value="Haloacid_Dehalogenase"/>
    <property type="match status" value="1"/>
</dbReference>
<feature type="transmembrane region" description="Helical" evidence="10">
    <location>
        <begin position="707"/>
        <end position="726"/>
    </location>
</feature>
<dbReference type="GO" id="GO:0006883">
    <property type="term" value="P:intracellular sodium ion homeostasis"/>
    <property type="evidence" value="ECO:0007669"/>
    <property type="project" value="TreeGrafter"/>
</dbReference>
<evidence type="ECO:0000256" key="1">
    <source>
        <dbReference type="ARBA" id="ARBA00004651"/>
    </source>
</evidence>
<evidence type="ECO:0000313" key="12">
    <source>
        <dbReference type="EMBL" id="SFE85484.1"/>
    </source>
</evidence>
<keyword evidence="8 10" id="KW-1133">Transmembrane helix</keyword>
<dbReference type="SUPFAM" id="SSF81665">
    <property type="entry name" value="Calcium ATPase, transmembrane domain M"/>
    <property type="match status" value="1"/>
</dbReference>
<dbReference type="InterPro" id="IPR004014">
    <property type="entry name" value="ATPase_P-typ_cation-transptr_N"/>
</dbReference>
<dbReference type="InterPro" id="IPR050510">
    <property type="entry name" value="Cation_transp_ATPase_P-type"/>
</dbReference>
<comment type="similarity">
    <text evidence="2">Belongs to the cation transport ATPase (P-type) (TC 3.A.3) family. Type IIA subfamily.</text>
</comment>
<dbReference type="GO" id="GO:0005886">
    <property type="term" value="C:plasma membrane"/>
    <property type="evidence" value="ECO:0007669"/>
    <property type="project" value="UniProtKB-SubCell"/>
</dbReference>
<dbReference type="Gene3D" id="3.40.1110.10">
    <property type="entry name" value="Calcium-transporting ATPase, cytoplasmic domain N"/>
    <property type="match status" value="1"/>
</dbReference>
<dbReference type="FunFam" id="3.40.50.1000:FF:000028">
    <property type="entry name" value="Calcium-transporting P-type ATPase, putative"/>
    <property type="match status" value="1"/>
</dbReference>
<dbReference type="AlphaFoldDB" id="A0A1I2DXX4"/>
<dbReference type="InterPro" id="IPR023299">
    <property type="entry name" value="ATPase_P-typ_cyto_dom_N"/>
</dbReference>
<dbReference type="SMART" id="SM00831">
    <property type="entry name" value="Cation_ATPase_N"/>
    <property type="match status" value="1"/>
</dbReference>
<keyword evidence="5" id="KW-0547">Nucleotide-binding</keyword>
<dbReference type="InterPro" id="IPR006068">
    <property type="entry name" value="ATPase_P-typ_cation-transptr_C"/>
</dbReference>
<dbReference type="GO" id="GO:0005391">
    <property type="term" value="F:P-type sodium:potassium-exchanging transporter activity"/>
    <property type="evidence" value="ECO:0007669"/>
    <property type="project" value="TreeGrafter"/>
</dbReference>
<dbReference type="PROSITE" id="PS00154">
    <property type="entry name" value="ATPASE_E1_E2"/>
    <property type="match status" value="1"/>
</dbReference>
<dbReference type="FunFam" id="3.40.50.1000:FF:000001">
    <property type="entry name" value="Phospholipid-transporting ATPase IC"/>
    <property type="match status" value="1"/>
</dbReference>
<accession>A0A1I2DXX4</accession>
<evidence type="ECO:0000256" key="9">
    <source>
        <dbReference type="ARBA" id="ARBA00023136"/>
    </source>
</evidence>
<dbReference type="PANTHER" id="PTHR43294">
    <property type="entry name" value="SODIUM/POTASSIUM-TRANSPORTING ATPASE SUBUNIT ALPHA"/>
    <property type="match status" value="1"/>
</dbReference>
<dbReference type="SFLD" id="SFLDF00027">
    <property type="entry name" value="p-type_atpase"/>
    <property type="match status" value="1"/>
</dbReference>
<dbReference type="Proteomes" id="UP000199513">
    <property type="component" value="Unassembled WGS sequence"/>
</dbReference>
<dbReference type="InterPro" id="IPR044492">
    <property type="entry name" value="P_typ_ATPase_HD_dom"/>
</dbReference>
<dbReference type="Pfam" id="PF00122">
    <property type="entry name" value="E1-E2_ATPase"/>
    <property type="match status" value="1"/>
</dbReference>
<dbReference type="Gene3D" id="1.20.1110.10">
    <property type="entry name" value="Calcium-transporting ATPase, transmembrane domain"/>
    <property type="match status" value="1"/>
</dbReference>
<proteinExistence type="inferred from homology"/>
<comment type="subcellular location">
    <subcellularLocation>
        <location evidence="1">Cell membrane</location>
        <topology evidence="1">Multi-pass membrane protein</topology>
    </subcellularLocation>
</comment>
<dbReference type="InterPro" id="IPR059000">
    <property type="entry name" value="ATPase_P-type_domA"/>
</dbReference>
<keyword evidence="6" id="KW-0067">ATP-binding</keyword>
<dbReference type="Pfam" id="PF00690">
    <property type="entry name" value="Cation_ATPase_N"/>
    <property type="match status" value="1"/>
</dbReference>
<feature type="transmembrane region" description="Helical" evidence="10">
    <location>
        <begin position="732"/>
        <end position="750"/>
    </location>
</feature>
<dbReference type="STRING" id="1003.SAMN04488541_100871"/>
<dbReference type="PRINTS" id="PR00119">
    <property type="entry name" value="CATATPASE"/>
</dbReference>
<feature type="transmembrane region" description="Helical" evidence="10">
    <location>
        <begin position="802"/>
        <end position="820"/>
    </location>
</feature>
<dbReference type="SUPFAM" id="SSF56784">
    <property type="entry name" value="HAD-like"/>
    <property type="match status" value="1"/>
</dbReference>
<dbReference type="SFLD" id="SFLDG00002">
    <property type="entry name" value="C1.7:_P-type_atpase_like"/>
    <property type="match status" value="1"/>
</dbReference>
<evidence type="ECO:0000256" key="7">
    <source>
        <dbReference type="ARBA" id="ARBA00022967"/>
    </source>
</evidence>
<organism evidence="12 13">
    <name type="scientific">Thermoflexibacter ruber</name>
    <dbReference type="NCBI Taxonomy" id="1003"/>
    <lineage>
        <taxon>Bacteria</taxon>
        <taxon>Pseudomonadati</taxon>
        <taxon>Bacteroidota</taxon>
        <taxon>Cytophagia</taxon>
        <taxon>Cytophagales</taxon>
        <taxon>Thermoflexibacteraceae</taxon>
        <taxon>Thermoflexibacter</taxon>
    </lineage>
</organism>
<dbReference type="Pfam" id="PF00689">
    <property type="entry name" value="Cation_ATPase_C"/>
    <property type="match status" value="1"/>
</dbReference>
<dbReference type="SUPFAM" id="SSF81660">
    <property type="entry name" value="Metal cation-transporting ATPase, ATP-binding domain N"/>
    <property type="match status" value="1"/>
</dbReference>
<dbReference type="InterPro" id="IPR023214">
    <property type="entry name" value="HAD_sf"/>
</dbReference>
<dbReference type="Gene3D" id="2.70.150.10">
    <property type="entry name" value="Calcium-transporting ATPase, cytoplasmic transduction domain A"/>
    <property type="match status" value="1"/>
</dbReference>
<dbReference type="EMBL" id="FONY01000008">
    <property type="protein sequence ID" value="SFE85484.1"/>
    <property type="molecule type" value="Genomic_DNA"/>
</dbReference>
<dbReference type="InterPro" id="IPR008250">
    <property type="entry name" value="ATPase_P-typ_transduc_dom_A_sf"/>
</dbReference>
<dbReference type="GO" id="GO:0005524">
    <property type="term" value="F:ATP binding"/>
    <property type="evidence" value="ECO:0007669"/>
    <property type="project" value="UniProtKB-KW"/>
</dbReference>
<evidence type="ECO:0000313" key="13">
    <source>
        <dbReference type="Proteomes" id="UP000199513"/>
    </source>
</evidence>
<dbReference type="GO" id="GO:1902600">
    <property type="term" value="P:proton transmembrane transport"/>
    <property type="evidence" value="ECO:0007669"/>
    <property type="project" value="TreeGrafter"/>
</dbReference>
<feature type="transmembrane region" description="Helical" evidence="10">
    <location>
        <begin position="276"/>
        <end position="304"/>
    </location>
</feature>
<dbReference type="GO" id="GO:0016887">
    <property type="term" value="F:ATP hydrolysis activity"/>
    <property type="evidence" value="ECO:0007669"/>
    <property type="project" value="InterPro"/>
</dbReference>
<feature type="transmembrane region" description="Helical" evidence="10">
    <location>
        <begin position="771"/>
        <end position="790"/>
    </location>
</feature>
<dbReference type="RefSeq" id="WP_091542021.1">
    <property type="nucleotide sequence ID" value="NZ_FONY01000008.1"/>
</dbReference>
<feature type="transmembrane region" description="Helical" evidence="10">
    <location>
        <begin position="62"/>
        <end position="80"/>
    </location>
</feature>
<dbReference type="InterPro" id="IPR023298">
    <property type="entry name" value="ATPase_P-typ_TM_dom_sf"/>
</dbReference>
<dbReference type="InterPro" id="IPR018303">
    <property type="entry name" value="ATPase_P-typ_P_site"/>
</dbReference>
<dbReference type="CDD" id="cd02080">
    <property type="entry name" value="P-type_ATPase_cation"/>
    <property type="match status" value="1"/>
</dbReference>
<dbReference type="OrthoDB" id="1521937at2"/>
<dbReference type="InterPro" id="IPR036412">
    <property type="entry name" value="HAD-like_sf"/>
</dbReference>
<keyword evidence="9 10" id="KW-0472">Membrane</keyword>
<dbReference type="PRINTS" id="PR00120">
    <property type="entry name" value="HATPASE"/>
</dbReference>
<feature type="transmembrane region" description="Helical" evidence="10">
    <location>
        <begin position="840"/>
        <end position="859"/>
    </location>
</feature>
<dbReference type="GO" id="GO:0036376">
    <property type="term" value="P:sodium ion export across plasma membrane"/>
    <property type="evidence" value="ECO:0007669"/>
    <property type="project" value="TreeGrafter"/>
</dbReference>
<feature type="transmembrane region" description="Helical" evidence="10">
    <location>
        <begin position="871"/>
        <end position="890"/>
    </location>
</feature>
<dbReference type="PANTHER" id="PTHR43294:SF21">
    <property type="entry name" value="CATION TRANSPORTING ATPASE"/>
    <property type="match status" value="1"/>
</dbReference>
<keyword evidence="3" id="KW-1003">Cell membrane</keyword>
<evidence type="ECO:0000256" key="3">
    <source>
        <dbReference type="ARBA" id="ARBA00022475"/>
    </source>
</evidence>
<evidence type="ECO:0000256" key="2">
    <source>
        <dbReference type="ARBA" id="ARBA00005675"/>
    </source>
</evidence>
<dbReference type="FunFam" id="3.40.1110.10:FF:000094">
    <property type="entry name" value="Cation-transporting P-type ATPase"/>
    <property type="match status" value="1"/>
</dbReference>
<reference evidence="12 13" key="1">
    <citation type="submission" date="2016-10" db="EMBL/GenBank/DDBJ databases">
        <authorList>
            <person name="de Groot N.N."/>
        </authorList>
    </citation>
    <scope>NUCLEOTIDE SEQUENCE [LARGE SCALE GENOMIC DNA]</scope>
    <source>
        <strain>GEY</strain>
        <strain evidence="13">DSM 9560</strain>
    </source>
</reference>
<dbReference type="GO" id="GO:0030007">
    <property type="term" value="P:intracellular potassium ion homeostasis"/>
    <property type="evidence" value="ECO:0007669"/>
    <property type="project" value="TreeGrafter"/>
</dbReference>
<evidence type="ECO:0000256" key="5">
    <source>
        <dbReference type="ARBA" id="ARBA00022741"/>
    </source>
</evidence>
<dbReference type="GO" id="GO:1990573">
    <property type="term" value="P:potassium ion import across plasma membrane"/>
    <property type="evidence" value="ECO:0007669"/>
    <property type="project" value="TreeGrafter"/>
</dbReference>
<feature type="transmembrane region" description="Helical" evidence="10">
    <location>
        <begin position="250"/>
        <end position="270"/>
    </location>
</feature>
<evidence type="ECO:0000256" key="4">
    <source>
        <dbReference type="ARBA" id="ARBA00022692"/>
    </source>
</evidence>
<keyword evidence="4 10" id="KW-0812">Transmembrane</keyword>
<evidence type="ECO:0000256" key="6">
    <source>
        <dbReference type="ARBA" id="ARBA00022840"/>
    </source>
</evidence>
<gene>
    <name evidence="12" type="ORF">SAMN04488541_100871</name>
</gene>
<dbReference type="InterPro" id="IPR001757">
    <property type="entry name" value="P_typ_ATPase"/>
</dbReference>
<evidence type="ECO:0000256" key="10">
    <source>
        <dbReference type="SAM" id="Phobius"/>
    </source>
</evidence>
<protein>
    <submittedName>
        <fullName evidence="12">Ca2+-transporting ATPase</fullName>
    </submittedName>
</protein>
<feature type="domain" description="Cation-transporting P-type ATPase N-terminal" evidence="11">
    <location>
        <begin position="8"/>
        <end position="82"/>
    </location>
</feature>
<dbReference type="Gene3D" id="3.40.50.1000">
    <property type="entry name" value="HAD superfamily/HAD-like"/>
    <property type="match status" value="1"/>
</dbReference>
<name>A0A1I2DXX4_9BACT</name>
<keyword evidence="13" id="KW-1185">Reference proteome</keyword>
<evidence type="ECO:0000259" key="11">
    <source>
        <dbReference type="SMART" id="SM00831"/>
    </source>
</evidence>
<feature type="transmembrane region" description="Helical" evidence="10">
    <location>
        <begin position="86"/>
        <end position="102"/>
    </location>
</feature>